<dbReference type="Proteomes" id="UP001063166">
    <property type="component" value="Unassembled WGS sequence"/>
</dbReference>
<protein>
    <submittedName>
        <fullName evidence="1">Uncharacterized protein</fullName>
    </submittedName>
</protein>
<dbReference type="AlphaFoldDB" id="A0A9P3PML6"/>
<comment type="caution">
    <text evidence="1">The sequence shown here is derived from an EMBL/GenBank/DDBJ whole genome shotgun (WGS) entry which is preliminary data.</text>
</comment>
<evidence type="ECO:0000313" key="1">
    <source>
        <dbReference type="EMBL" id="GLB38675.1"/>
    </source>
</evidence>
<organism evidence="1 2">
    <name type="scientific">Lyophyllum shimeji</name>
    <name type="common">Hon-shimeji</name>
    <name type="synonym">Tricholoma shimeji</name>
    <dbReference type="NCBI Taxonomy" id="47721"/>
    <lineage>
        <taxon>Eukaryota</taxon>
        <taxon>Fungi</taxon>
        <taxon>Dikarya</taxon>
        <taxon>Basidiomycota</taxon>
        <taxon>Agaricomycotina</taxon>
        <taxon>Agaricomycetes</taxon>
        <taxon>Agaricomycetidae</taxon>
        <taxon>Agaricales</taxon>
        <taxon>Tricholomatineae</taxon>
        <taxon>Lyophyllaceae</taxon>
        <taxon>Lyophyllum</taxon>
    </lineage>
</organism>
<keyword evidence="2" id="KW-1185">Reference proteome</keyword>
<reference evidence="1" key="1">
    <citation type="submission" date="2022-07" db="EMBL/GenBank/DDBJ databases">
        <title>The genome of Lyophyllum shimeji provides insight into the initial evolution of ectomycorrhizal fungal genome.</title>
        <authorList>
            <person name="Kobayashi Y."/>
            <person name="Shibata T."/>
            <person name="Hirakawa H."/>
            <person name="Shigenobu S."/>
            <person name="Nishiyama T."/>
            <person name="Yamada A."/>
            <person name="Hasebe M."/>
            <person name="Kawaguchi M."/>
        </authorList>
    </citation>
    <scope>NUCLEOTIDE SEQUENCE</scope>
    <source>
        <strain evidence="1">AT787</strain>
    </source>
</reference>
<sequence>MLVGHTILHSSTALTQPGALRREASIGTDVVAACHGSGYLGPIDATRVSPMRLYHGQIVGQLVMLTPLAFKRWMHPDHARSRTISSRSLALHIAAPFAAIAATSEACFITWLEILKGSETPVSSHRLFTHSPGRSRVLACGSDYASRRNSPVAHMRNFPLRLILRELRKGYDGVTHQCVYGHSLPCTFAPRRENSPSASPAIRLHIQYSGTPAHEGADLRARPLHHFRV</sequence>
<dbReference type="EMBL" id="BRPK01000005">
    <property type="protein sequence ID" value="GLB38675.1"/>
    <property type="molecule type" value="Genomic_DNA"/>
</dbReference>
<name>A0A9P3PML6_LYOSH</name>
<accession>A0A9P3PML6</accession>
<evidence type="ECO:0000313" key="2">
    <source>
        <dbReference type="Proteomes" id="UP001063166"/>
    </source>
</evidence>
<proteinExistence type="predicted"/>
<gene>
    <name evidence="1" type="ORF">LshimejAT787_0505400</name>
</gene>